<dbReference type="PRINTS" id="PR00109">
    <property type="entry name" value="TYRKINASE"/>
</dbReference>
<evidence type="ECO:0000313" key="7">
    <source>
        <dbReference type="EMBL" id="OXA54046.1"/>
    </source>
</evidence>
<sequence>MLRFIFLIAQLSCYFLICHADDNGVDTLSLVPKISPTSSRSLLQPYVNTYCNKNFPPGYVYYGCCSEEHPKSHCFLNDYDSRDAFCETQNLHANRFSYTCIKSLSDFNCTIPKGQCYCCSRDAPTVPGNRPTRPPQSANLTDPSFCGNITTNHFFGGNYTLAHIMEQTIWEIPLFESLSYAMKEGTKFINVMNPNCLVTICHIGESAFSGECLHFTQDGRNNYTTDRNFSTVSISCGCMNGPLNNNGCTKPGDILQNDVSCQPQNLDTDTCAVLYQENGCQSCHFDAIRLTDKRPSFKPSNFAVIRSLRVNSGCSVRASAAQDFIEFTETTSIVSEFFVRNITNDEVYLQFNTFDCICGPKTIDGGVSFSGGTITGIVVGLIALVAAAVGLTYFVKGRKYKVSFTVEETEQLRNELFNGGGEVTTCAQAGPEVDLVNSITISTNNNGLNEEYSVKKQNIEVFKDILLGRGNYGVIYKGIITSESDQQKVHCAIKTVDELTARIDDLKLLMNEIRIMSCVGRHENVVEFLGFYCNFHPKKWEFLCLMELCEGNLHSYLLQARNYQKTSNYSINTQLKKEGYVFYEDTSSIEALSSDPHSLPQLDVPPVTITEKEIRKWSAEIANGMDYLTMKNLLHVDLATRNVLLSTNLTAKISDFGLSKKLYDALYYKKVHGGHIWIPMKWSSFESLMGLKFSKESDIWSYGVTIWEIFSFGEEPYPDMGEMVDLIRFLNSGQRLPCPSSCDDETYKQYFRISLQLS</sequence>
<dbReference type="Gene3D" id="1.10.510.10">
    <property type="entry name" value="Transferase(Phosphotransferase) domain 1"/>
    <property type="match status" value="2"/>
</dbReference>
<dbReference type="InterPro" id="IPR011009">
    <property type="entry name" value="Kinase-like_dom_sf"/>
</dbReference>
<dbReference type="PANTHER" id="PTHR24416:SF600">
    <property type="entry name" value="PDGF- AND VEGF-RECEPTOR RELATED, ISOFORM J"/>
    <property type="match status" value="1"/>
</dbReference>
<dbReference type="InterPro" id="IPR050122">
    <property type="entry name" value="RTK"/>
</dbReference>
<evidence type="ECO:0000256" key="4">
    <source>
        <dbReference type="SAM" id="Phobius"/>
    </source>
</evidence>
<protein>
    <submittedName>
        <fullName evidence="7">Receptor-like tyrosine-protein kinase kin-16</fullName>
    </submittedName>
</protein>
<dbReference type="Proteomes" id="UP000198287">
    <property type="component" value="Unassembled WGS sequence"/>
</dbReference>
<dbReference type="GO" id="GO:0043235">
    <property type="term" value="C:receptor complex"/>
    <property type="evidence" value="ECO:0007669"/>
    <property type="project" value="TreeGrafter"/>
</dbReference>
<keyword evidence="7" id="KW-0675">Receptor</keyword>
<comment type="catalytic activity">
    <reaction evidence="2">
        <text>L-tyrosyl-[protein] + ATP = O-phospho-L-tyrosyl-[protein] + ADP + H(+)</text>
        <dbReference type="Rhea" id="RHEA:10596"/>
        <dbReference type="Rhea" id="RHEA-COMP:10136"/>
        <dbReference type="Rhea" id="RHEA-COMP:20101"/>
        <dbReference type="ChEBI" id="CHEBI:15378"/>
        <dbReference type="ChEBI" id="CHEBI:30616"/>
        <dbReference type="ChEBI" id="CHEBI:46858"/>
        <dbReference type="ChEBI" id="CHEBI:61978"/>
        <dbReference type="ChEBI" id="CHEBI:456216"/>
        <dbReference type="EC" id="2.7.10.1"/>
    </reaction>
</comment>
<keyword evidence="3" id="KW-0067">ATP-binding</keyword>
<accession>A0A226EBI1</accession>
<feature type="signal peptide" evidence="5">
    <location>
        <begin position="1"/>
        <end position="20"/>
    </location>
</feature>
<evidence type="ECO:0000259" key="6">
    <source>
        <dbReference type="PROSITE" id="PS50011"/>
    </source>
</evidence>
<dbReference type="EMBL" id="LNIX01000005">
    <property type="protein sequence ID" value="OXA54046.1"/>
    <property type="molecule type" value="Genomic_DNA"/>
</dbReference>
<reference evidence="7 8" key="1">
    <citation type="submission" date="2015-12" db="EMBL/GenBank/DDBJ databases">
        <title>The genome of Folsomia candida.</title>
        <authorList>
            <person name="Faddeeva A."/>
            <person name="Derks M.F."/>
            <person name="Anvar Y."/>
            <person name="Smit S."/>
            <person name="Van Straalen N."/>
            <person name="Roelofs D."/>
        </authorList>
    </citation>
    <scope>NUCLEOTIDE SEQUENCE [LARGE SCALE GENOMIC DNA]</scope>
    <source>
        <strain evidence="7 8">VU population</strain>
        <tissue evidence="7">Whole body</tissue>
    </source>
</reference>
<keyword evidence="7" id="KW-0418">Kinase</keyword>
<dbReference type="SUPFAM" id="SSF56112">
    <property type="entry name" value="Protein kinase-like (PK-like)"/>
    <property type="match status" value="1"/>
</dbReference>
<evidence type="ECO:0000256" key="1">
    <source>
        <dbReference type="ARBA" id="ARBA00004167"/>
    </source>
</evidence>
<evidence type="ECO:0000256" key="2">
    <source>
        <dbReference type="ARBA" id="ARBA00051243"/>
    </source>
</evidence>
<keyword evidence="4" id="KW-0812">Transmembrane</keyword>
<dbReference type="CDD" id="cd00192">
    <property type="entry name" value="PTKc"/>
    <property type="match status" value="1"/>
</dbReference>
<name>A0A226EBI1_FOLCA</name>
<keyword evidence="5" id="KW-0732">Signal</keyword>
<evidence type="ECO:0000256" key="3">
    <source>
        <dbReference type="PROSITE-ProRule" id="PRU10141"/>
    </source>
</evidence>
<dbReference type="Pfam" id="PF07714">
    <property type="entry name" value="PK_Tyr_Ser-Thr"/>
    <property type="match status" value="1"/>
</dbReference>
<dbReference type="GO" id="GO:0004714">
    <property type="term" value="F:transmembrane receptor protein tyrosine kinase activity"/>
    <property type="evidence" value="ECO:0007669"/>
    <property type="project" value="UniProtKB-EC"/>
</dbReference>
<feature type="domain" description="Protein kinase" evidence="6">
    <location>
        <begin position="461"/>
        <end position="758"/>
    </location>
</feature>
<keyword evidence="8" id="KW-1185">Reference proteome</keyword>
<proteinExistence type="predicted"/>
<dbReference type="PROSITE" id="PS00109">
    <property type="entry name" value="PROTEIN_KINASE_TYR"/>
    <property type="match status" value="1"/>
</dbReference>
<keyword evidence="4" id="KW-1133">Transmembrane helix</keyword>
<gene>
    <name evidence="7" type="ORF">Fcan01_10838</name>
</gene>
<dbReference type="OMA" id="CHIGESA"/>
<feature type="chain" id="PRO_5012714220" evidence="5">
    <location>
        <begin position="21"/>
        <end position="758"/>
    </location>
</feature>
<evidence type="ECO:0000256" key="5">
    <source>
        <dbReference type="SAM" id="SignalP"/>
    </source>
</evidence>
<dbReference type="AlphaFoldDB" id="A0A226EBI1"/>
<dbReference type="GO" id="GO:0007169">
    <property type="term" value="P:cell surface receptor protein tyrosine kinase signaling pathway"/>
    <property type="evidence" value="ECO:0007669"/>
    <property type="project" value="TreeGrafter"/>
</dbReference>
<keyword evidence="7" id="KW-0808">Transferase</keyword>
<feature type="transmembrane region" description="Helical" evidence="4">
    <location>
        <begin position="374"/>
        <end position="395"/>
    </location>
</feature>
<dbReference type="GO" id="GO:0005886">
    <property type="term" value="C:plasma membrane"/>
    <property type="evidence" value="ECO:0007669"/>
    <property type="project" value="TreeGrafter"/>
</dbReference>
<comment type="subcellular location">
    <subcellularLocation>
        <location evidence="1">Membrane</location>
        <topology evidence="1">Single-pass membrane protein</topology>
    </subcellularLocation>
</comment>
<keyword evidence="4" id="KW-0472">Membrane</keyword>
<comment type="caution">
    <text evidence="7">The sequence shown here is derived from an EMBL/GenBank/DDBJ whole genome shotgun (WGS) entry which is preliminary data.</text>
</comment>
<dbReference type="PROSITE" id="PS00107">
    <property type="entry name" value="PROTEIN_KINASE_ATP"/>
    <property type="match status" value="1"/>
</dbReference>
<dbReference type="GO" id="GO:0005524">
    <property type="term" value="F:ATP binding"/>
    <property type="evidence" value="ECO:0007669"/>
    <property type="project" value="UniProtKB-UniRule"/>
</dbReference>
<evidence type="ECO:0000313" key="8">
    <source>
        <dbReference type="Proteomes" id="UP000198287"/>
    </source>
</evidence>
<dbReference type="InterPro" id="IPR017441">
    <property type="entry name" value="Protein_kinase_ATP_BS"/>
</dbReference>
<dbReference type="OrthoDB" id="7789554at2759"/>
<organism evidence="7 8">
    <name type="scientific">Folsomia candida</name>
    <name type="common">Springtail</name>
    <dbReference type="NCBI Taxonomy" id="158441"/>
    <lineage>
        <taxon>Eukaryota</taxon>
        <taxon>Metazoa</taxon>
        <taxon>Ecdysozoa</taxon>
        <taxon>Arthropoda</taxon>
        <taxon>Hexapoda</taxon>
        <taxon>Collembola</taxon>
        <taxon>Entomobryomorpha</taxon>
        <taxon>Isotomoidea</taxon>
        <taxon>Isotomidae</taxon>
        <taxon>Proisotominae</taxon>
        <taxon>Folsomia</taxon>
    </lineage>
</organism>
<dbReference type="PANTHER" id="PTHR24416">
    <property type="entry name" value="TYROSINE-PROTEIN KINASE RECEPTOR"/>
    <property type="match status" value="1"/>
</dbReference>
<feature type="binding site" evidence="3">
    <location>
        <position position="494"/>
    </location>
    <ligand>
        <name>ATP</name>
        <dbReference type="ChEBI" id="CHEBI:30616"/>
    </ligand>
</feature>
<dbReference type="InterPro" id="IPR001245">
    <property type="entry name" value="Ser-Thr/Tyr_kinase_cat_dom"/>
</dbReference>
<keyword evidence="3" id="KW-0547">Nucleotide-binding</keyword>
<dbReference type="InterPro" id="IPR000719">
    <property type="entry name" value="Prot_kinase_dom"/>
</dbReference>
<dbReference type="InterPro" id="IPR008266">
    <property type="entry name" value="Tyr_kinase_AS"/>
</dbReference>
<dbReference type="PROSITE" id="PS50011">
    <property type="entry name" value="PROTEIN_KINASE_DOM"/>
    <property type="match status" value="1"/>
</dbReference>